<reference evidence="2 3" key="1">
    <citation type="submission" date="2017-04" db="EMBL/GenBank/DDBJ databases">
        <title>Draft genome sequence of Zooshikella ganghwensis VG4 isolated from Red Sea sediments.</title>
        <authorList>
            <person name="Rehman Z."/>
            <person name="Alam I."/>
            <person name="Kamau A."/>
            <person name="Bajic V."/>
            <person name="Leiknes T."/>
        </authorList>
    </citation>
    <scope>NUCLEOTIDE SEQUENCE [LARGE SCALE GENOMIC DNA]</scope>
    <source>
        <strain evidence="2 3">VG4</strain>
    </source>
</reference>
<sequence>MKTYLIKPNTKPRMTRADKWKQRPCVMQYRDYKDEIRKACVDLPEGGYHLIFVMPMPKSWTEKKRAEMRGKPHQQTPDKDNLEKGLLDAVFNDDSHIWDGRVSKYWGMKGGLWLSKYPHLRR</sequence>
<feature type="region of interest" description="Disordered" evidence="1">
    <location>
        <begin position="63"/>
        <end position="82"/>
    </location>
</feature>
<dbReference type="EMBL" id="NDXW01000007">
    <property type="protein sequence ID" value="RDH41563.1"/>
    <property type="molecule type" value="Genomic_DNA"/>
</dbReference>
<gene>
    <name evidence="2" type="ORF">B9G39_27840</name>
</gene>
<evidence type="ECO:0000313" key="2">
    <source>
        <dbReference type="EMBL" id="RDH41563.1"/>
    </source>
</evidence>
<name>A0A4P9VET9_9GAMM</name>
<dbReference type="GO" id="GO:0006281">
    <property type="term" value="P:DNA repair"/>
    <property type="evidence" value="ECO:0007669"/>
    <property type="project" value="InterPro"/>
</dbReference>
<comment type="caution">
    <text evidence="2">The sequence shown here is derived from an EMBL/GenBank/DDBJ whole genome shotgun (WGS) entry which is preliminary data.</text>
</comment>
<dbReference type="InterPro" id="IPR036614">
    <property type="entry name" value="RusA-like_sf"/>
</dbReference>
<protein>
    <submittedName>
        <fullName evidence="2">RusA family crossover junction endodeoxyribonuclease</fullName>
    </submittedName>
</protein>
<keyword evidence="3" id="KW-1185">Reference proteome</keyword>
<accession>A0A4P9VET9</accession>
<dbReference type="InterPro" id="IPR008822">
    <property type="entry name" value="Endonuclease_RusA-like"/>
</dbReference>
<dbReference type="Proteomes" id="UP000257039">
    <property type="component" value="Unassembled WGS sequence"/>
</dbReference>
<dbReference type="RefSeq" id="WP_094789763.1">
    <property type="nucleotide sequence ID" value="NZ_NDXW01000007.1"/>
</dbReference>
<dbReference type="SUPFAM" id="SSF103084">
    <property type="entry name" value="Holliday junction resolvase RusA"/>
    <property type="match status" value="1"/>
</dbReference>
<dbReference type="Pfam" id="PF05866">
    <property type="entry name" value="RusA"/>
    <property type="match status" value="1"/>
</dbReference>
<evidence type="ECO:0000313" key="3">
    <source>
        <dbReference type="Proteomes" id="UP000257039"/>
    </source>
</evidence>
<dbReference type="GO" id="GO:0000287">
    <property type="term" value="F:magnesium ion binding"/>
    <property type="evidence" value="ECO:0007669"/>
    <property type="project" value="InterPro"/>
</dbReference>
<evidence type="ECO:0000256" key="1">
    <source>
        <dbReference type="SAM" id="MobiDB-lite"/>
    </source>
</evidence>
<organism evidence="2 3">
    <name type="scientific">Zooshikella ganghwensis</name>
    <dbReference type="NCBI Taxonomy" id="202772"/>
    <lineage>
        <taxon>Bacteria</taxon>
        <taxon>Pseudomonadati</taxon>
        <taxon>Pseudomonadota</taxon>
        <taxon>Gammaproteobacteria</taxon>
        <taxon>Oceanospirillales</taxon>
        <taxon>Zooshikellaceae</taxon>
        <taxon>Zooshikella</taxon>
    </lineage>
</organism>
<proteinExistence type="predicted"/>
<dbReference type="GO" id="GO:0006310">
    <property type="term" value="P:DNA recombination"/>
    <property type="evidence" value="ECO:0007669"/>
    <property type="project" value="InterPro"/>
</dbReference>
<dbReference type="AlphaFoldDB" id="A0A4P9VET9"/>